<evidence type="ECO:0000256" key="3">
    <source>
        <dbReference type="ARBA" id="ARBA00022692"/>
    </source>
</evidence>
<keyword evidence="6" id="KW-0675">Receptor</keyword>
<keyword evidence="5 6" id="KW-0472">Membrane</keyword>
<sequence length="371" mass="43680">MKLNHLSEFNKIPTSIHHYSAYKLRFICFSNIWFKILGLSPWTIDTRMLRKNGSADDKNFKSKLSFWGSFYNVLLVIFVLITDIWIIFRLSLVENSTLTLETVTVKLSFVSIICASIIPIIYVFRQKLLVNMNNRFEGVNRILNDCSDHSTDDNNKNYLIFAMTSLLTTIIVILRVLYYLSSAKVFVITLPYFISSWLIVQFVMFLNMIKVRITSVNNTLSQLGTFDNKILLSRESVLSDIFIIKRIYVEICEISDGIMSFFGLPILIVIIIFSIRSIFNLYYIILILIHIQEIDLRLYEYGFFLLRNVFLFLMMTSNATEIIKQNRKTARIINLLIDRYLLDKKIKNKFPEAGFNYRKIQHDRERFARNF</sequence>
<dbReference type="GO" id="GO:0007165">
    <property type="term" value="P:signal transduction"/>
    <property type="evidence" value="ECO:0007669"/>
    <property type="project" value="UniProtKB-KW"/>
</dbReference>
<feature type="transmembrane region" description="Helical" evidence="6">
    <location>
        <begin position="107"/>
        <end position="125"/>
    </location>
</feature>
<gene>
    <name evidence="7" type="ORF">G9C98_000925</name>
</gene>
<dbReference type="InterPro" id="IPR013604">
    <property type="entry name" value="7TM_chemorcpt"/>
</dbReference>
<evidence type="ECO:0000256" key="5">
    <source>
        <dbReference type="ARBA" id="ARBA00023136"/>
    </source>
</evidence>
<evidence type="ECO:0000313" key="8">
    <source>
        <dbReference type="Proteomes" id="UP000729913"/>
    </source>
</evidence>
<keyword evidence="4 6" id="KW-1133">Transmembrane helix</keyword>
<feature type="transmembrane region" description="Helical" evidence="6">
    <location>
        <begin position="301"/>
        <end position="323"/>
    </location>
</feature>
<accession>A0A8J5VC59</accession>
<dbReference type="Proteomes" id="UP000729913">
    <property type="component" value="Unassembled WGS sequence"/>
</dbReference>
<evidence type="ECO:0000256" key="2">
    <source>
        <dbReference type="ARBA" id="ARBA00022475"/>
    </source>
</evidence>
<dbReference type="GO" id="GO:0005886">
    <property type="term" value="C:plasma membrane"/>
    <property type="evidence" value="ECO:0007669"/>
    <property type="project" value="UniProtKB-SubCell"/>
</dbReference>
<keyword evidence="8" id="KW-1185">Reference proteome</keyword>
<feature type="transmembrane region" description="Helical" evidence="6">
    <location>
        <begin position="186"/>
        <end position="206"/>
    </location>
</feature>
<comment type="function">
    <text evidence="6">Gustatory receptor which mediates acceptance or avoidance behavior, depending on its substrates.</text>
</comment>
<feature type="transmembrane region" description="Helical" evidence="6">
    <location>
        <begin position="264"/>
        <end position="289"/>
    </location>
</feature>
<comment type="caution">
    <text evidence="7">The sequence shown here is derived from an EMBL/GenBank/DDBJ whole genome shotgun (WGS) entry which is preliminary data.</text>
</comment>
<proteinExistence type="inferred from homology"/>
<feature type="transmembrane region" description="Helical" evidence="6">
    <location>
        <begin position="64"/>
        <end position="87"/>
    </location>
</feature>
<dbReference type="EMBL" id="JAAOIC020000023">
    <property type="protein sequence ID" value="KAG8040354.1"/>
    <property type="molecule type" value="Genomic_DNA"/>
</dbReference>
<comment type="subcellular location">
    <subcellularLocation>
        <location evidence="1 6">Cell membrane</location>
        <topology evidence="1 6">Multi-pass membrane protein</topology>
    </subcellularLocation>
</comment>
<feature type="non-terminal residue" evidence="7">
    <location>
        <position position="371"/>
    </location>
</feature>
<feature type="transmembrane region" description="Helical" evidence="6">
    <location>
        <begin position="158"/>
        <end position="180"/>
    </location>
</feature>
<keyword evidence="2 6" id="KW-1003">Cell membrane</keyword>
<evidence type="ECO:0000256" key="4">
    <source>
        <dbReference type="ARBA" id="ARBA00022989"/>
    </source>
</evidence>
<feature type="transmembrane region" description="Helical" evidence="6">
    <location>
        <begin position="24"/>
        <end position="44"/>
    </location>
</feature>
<keyword evidence="3 6" id="KW-0812">Transmembrane</keyword>
<evidence type="ECO:0000256" key="6">
    <source>
        <dbReference type="RuleBase" id="RU363108"/>
    </source>
</evidence>
<evidence type="ECO:0000256" key="1">
    <source>
        <dbReference type="ARBA" id="ARBA00004651"/>
    </source>
</evidence>
<protein>
    <recommendedName>
        <fullName evidence="6">Gustatory receptor</fullName>
    </recommendedName>
</protein>
<dbReference type="OrthoDB" id="10339900at2759"/>
<reference evidence="7" key="1">
    <citation type="submission" date="2020-03" db="EMBL/GenBank/DDBJ databases">
        <authorList>
            <person name="Chebbi M.A."/>
            <person name="Drezen J.M."/>
        </authorList>
    </citation>
    <scope>NUCLEOTIDE SEQUENCE</scope>
    <source>
        <tissue evidence="7">Whole body</tissue>
    </source>
</reference>
<dbReference type="Pfam" id="PF08395">
    <property type="entry name" value="7tm_7"/>
    <property type="match status" value="1"/>
</dbReference>
<reference evidence="7" key="2">
    <citation type="submission" date="2021-04" db="EMBL/GenBank/DDBJ databases">
        <title>Genome-wide patterns of bracovirus chromosomal integration into multiple host tissues during parasitism.</title>
        <authorList>
            <person name="Chebbi M.A.C."/>
        </authorList>
    </citation>
    <scope>NUCLEOTIDE SEQUENCE</scope>
    <source>
        <tissue evidence="7">Whole body</tissue>
    </source>
</reference>
<dbReference type="AlphaFoldDB" id="A0A8J5VC59"/>
<evidence type="ECO:0000313" key="7">
    <source>
        <dbReference type="EMBL" id="KAG8040354.1"/>
    </source>
</evidence>
<organism evidence="7 8">
    <name type="scientific">Cotesia typhae</name>
    <dbReference type="NCBI Taxonomy" id="2053667"/>
    <lineage>
        <taxon>Eukaryota</taxon>
        <taxon>Metazoa</taxon>
        <taxon>Ecdysozoa</taxon>
        <taxon>Arthropoda</taxon>
        <taxon>Hexapoda</taxon>
        <taxon>Insecta</taxon>
        <taxon>Pterygota</taxon>
        <taxon>Neoptera</taxon>
        <taxon>Endopterygota</taxon>
        <taxon>Hymenoptera</taxon>
        <taxon>Apocrita</taxon>
        <taxon>Ichneumonoidea</taxon>
        <taxon>Braconidae</taxon>
        <taxon>Microgastrinae</taxon>
        <taxon>Cotesia</taxon>
    </lineage>
</organism>
<keyword evidence="6" id="KW-0807">Transducer</keyword>
<comment type="similarity">
    <text evidence="6">Belongs to the insect chemoreceptor superfamily. Gustatory receptor (GR) family.</text>
</comment>
<dbReference type="GO" id="GO:0050909">
    <property type="term" value="P:sensory perception of taste"/>
    <property type="evidence" value="ECO:0007669"/>
    <property type="project" value="InterPro"/>
</dbReference>
<name>A0A8J5VC59_9HYME</name>